<dbReference type="EMBL" id="CP000785">
    <property type="protein sequence ID" value="ABU79731.1"/>
    <property type="molecule type" value="Genomic_DNA"/>
</dbReference>
<gene>
    <name evidence="1" type="ordered locus">ESA_pESA3p05534</name>
</gene>
<dbReference type="HOGENOM" id="CLU_3182676_0_0_6"/>
<name>A7MRD7_CROS8</name>
<evidence type="ECO:0000313" key="1">
    <source>
        <dbReference type="EMBL" id="ABU79731.1"/>
    </source>
</evidence>
<evidence type="ECO:0000313" key="2">
    <source>
        <dbReference type="Proteomes" id="UP000000260"/>
    </source>
</evidence>
<dbReference type="AlphaFoldDB" id="A7MRD7"/>
<geneLocation type="plasmid" evidence="1 2">
    <name>pESA3</name>
</geneLocation>
<dbReference type="Proteomes" id="UP000000260">
    <property type="component" value="Plasmid pESA3"/>
</dbReference>
<keyword evidence="2" id="KW-1185">Reference proteome</keyword>
<keyword evidence="1" id="KW-0614">Plasmid</keyword>
<organism evidence="1 2">
    <name type="scientific">Cronobacter sakazakii (strain ATCC BAA-894)</name>
    <name type="common">Enterobacter sakazakii</name>
    <dbReference type="NCBI Taxonomy" id="290339"/>
    <lineage>
        <taxon>Bacteria</taxon>
        <taxon>Pseudomonadati</taxon>
        <taxon>Pseudomonadota</taxon>
        <taxon>Gammaproteobacteria</taxon>
        <taxon>Enterobacterales</taxon>
        <taxon>Enterobacteriaceae</taxon>
        <taxon>Cronobacter</taxon>
    </lineage>
</organism>
<proteinExistence type="predicted"/>
<reference evidence="2" key="1">
    <citation type="journal article" date="2010" name="PLoS ONE">
        <title>Genome sequence of Cronobacter sakazakii BAA-894 and comparative genomic hybridization analysis with other Cronobacter species.</title>
        <authorList>
            <person name="Kucerova E."/>
            <person name="Clifton S.W."/>
            <person name="Xia X.Q."/>
            <person name="Long F."/>
            <person name="Porwollik S."/>
            <person name="Fulton L."/>
            <person name="Fronick C."/>
            <person name="Minx P."/>
            <person name="Kyung K."/>
            <person name="Warren W."/>
            <person name="Fulton R."/>
            <person name="Feng D."/>
            <person name="Wollam A."/>
            <person name="Shah N."/>
            <person name="Bhonagiri V."/>
            <person name="Nash W.E."/>
            <person name="Hallsworth-Pepin K."/>
            <person name="Wilson R.K."/>
            <person name="McClelland M."/>
            <person name="Forsythe S.J."/>
        </authorList>
    </citation>
    <scope>NUCLEOTIDE SEQUENCE [LARGE SCALE GENOMIC DNA]</scope>
    <source>
        <strain evidence="2">ATCC BAA-894</strain>
    </source>
</reference>
<dbReference type="KEGG" id="esa:ESA_pESA3p05534"/>
<sequence length="46" mass="5342">MSCYFLTRLNTDVTEMTATCHAYTEKTLPEQGLLRNKMQIAYQNVL</sequence>
<protein>
    <submittedName>
        <fullName evidence="1">Uncharacterized protein</fullName>
    </submittedName>
</protein>
<accession>A7MRD7</accession>